<feature type="signal peptide" evidence="2">
    <location>
        <begin position="1"/>
        <end position="21"/>
    </location>
</feature>
<dbReference type="RefSeq" id="WP_172112487.1">
    <property type="nucleotide sequence ID" value="NZ_JABFDN010000006.1"/>
</dbReference>
<feature type="chain" id="PRO_5046796893" evidence="2">
    <location>
        <begin position="22"/>
        <end position="396"/>
    </location>
</feature>
<protein>
    <submittedName>
        <fullName evidence="3">Uncharacterized protein</fullName>
    </submittedName>
</protein>
<proteinExistence type="predicted"/>
<name>A0ABX2CIC3_9BRAD</name>
<organism evidence="3 4">
    <name type="scientific">Bradyrhizobium aeschynomenes</name>
    <dbReference type="NCBI Taxonomy" id="2734909"/>
    <lineage>
        <taxon>Bacteria</taxon>
        <taxon>Pseudomonadati</taxon>
        <taxon>Pseudomonadota</taxon>
        <taxon>Alphaproteobacteria</taxon>
        <taxon>Hyphomicrobiales</taxon>
        <taxon>Nitrobacteraceae</taxon>
        <taxon>Bradyrhizobium</taxon>
    </lineage>
</organism>
<feature type="region of interest" description="Disordered" evidence="1">
    <location>
        <begin position="134"/>
        <end position="164"/>
    </location>
</feature>
<dbReference type="Proteomes" id="UP000886476">
    <property type="component" value="Unassembled WGS sequence"/>
</dbReference>
<gene>
    <name evidence="3" type="ORF">HL667_20625</name>
</gene>
<keyword evidence="2" id="KW-0732">Signal</keyword>
<sequence length="396" mass="42243">MRAILLALAVIAAAAPELGWAQSKSGTKAPANETRYFTAIDGLMDGNADVILKETRQGKTVTAATLDVCYPVAKNSDRKDRFVVSLTVNGQTLTGATQSNGAKEPVTVKLNRKPTGDTFEFRGQITIGKTVTEVASTDNSDVSEKEFQESQSTDDGINAQPKDFTDVSPEAVSVRLKLDAVTDFLKSLKGENVEVSLPSLIVSCDALRAGEQTISMTVDPDRAGALIAKARATNGVVTVGWTAGTVEMDRTIRFAAADWRDGDKINRDKLAGAISDVLARTYNAKPTSAVWNPVTGKLKLTLKRPSQLMPSLELTDVIEVTSLVSADKPGGADALMLWISSPTTTTVDEASSAKLILSDESSGDEEGDTRDDGGAIDELAKVFKAKRWDADNSVWK</sequence>
<dbReference type="EMBL" id="JABFDN010000006">
    <property type="protein sequence ID" value="NPU67420.1"/>
    <property type="molecule type" value="Genomic_DNA"/>
</dbReference>
<evidence type="ECO:0000313" key="3">
    <source>
        <dbReference type="EMBL" id="NPU67420.1"/>
    </source>
</evidence>
<evidence type="ECO:0000313" key="4">
    <source>
        <dbReference type="Proteomes" id="UP000886476"/>
    </source>
</evidence>
<accession>A0ABX2CIC3</accession>
<reference evidence="3" key="1">
    <citation type="submission" date="2020-05" db="EMBL/GenBank/DDBJ databases">
        <title>Nod-independent and nitrogen-fixing Bradyrhizobium aeschynomene sp. nov. isolated from nodules of Aeschynomene indica.</title>
        <authorList>
            <person name="Zhang Z."/>
        </authorList>
    </citation>
    <scope>NUCLEOTIDE SEQUENCE</scope>
    <source>
        <strain evidence="3">83012</strain>
    </source>
</reference>
<evidence type="ECO:0000256" key="2">
    <source>
        <dbReference type="SAM" id="SignalP"/>
    </source>
</evidence>
<keyword evidence="4" id="KW-1185">Reference proteome</keyword>
<comment type="caution">
    <text evidence="3">The sequence shown here is derived from an EMBL/GenBank/DDBJ whole genome shotgun (WGS) entry which is preliminary data.</text>
</comment>
<evidence type="ECO:0000256" key="1">
    <source>
        <dbReference type="SAM" id="MobiDB-lite"/>
    </source>
</evidence>